<proteinExistence type="predicted"/>
<dbReference type="AlphaFoldDB" id="A0A9D2SCP5"/>
<evidence type="ECO:0000313" key="1">
    <source>
        <dbReference type="EMBL" id="HJB81455.1"/>
    </source>
</evidence>
<dbReference type="Gene3D" id="2.60.40.10">
    <property type="entry name" value="Immunoglobulins"/>
    <property type="match status" value="1"/>
</dbReference>
<name>A0A9D2SCP5_9FIRM</name>
<gene>
    <name evidence="1" type="ORF">H9712_10770</name>
</gene>
<evidence type="ECO:0000313" key="2">
    <source>
        <dbReference type="Proteomes" id="UP000823921"/>
    </source>
</evidence>
<dbReference type="InterPro" id="IPR013783">
    <property type="entry name" value="Ig-like_fold"/>
</dbReference>
<dbReference type="EMBL" id="DWXO01000101">
    <property type="protein sequence ID" value="HJB81455.1"/>
    <property type="molecule type" value="Genomic_DNA"/>
</dbReference>
<reference evidence="1" key="2">
    <citation type="submission" date="2021-04" db="EMBL/GenBank/DDBJ databases">
        <authorList>
            <person name="Gilroy R."/>
        </authorList>
    </citation>
    <scope>NUCLEOTIDE SEQUENCE</scope>
    <source>
        <strain evidence="1">CHK192-8294</strain>
    </source>
</reference>
<dbReference type="Proteomes" id="UP000823921">
    <property type="component" value="Unassembled WGS sequence"/>
</dbReference>
<reference evidence="1" key="1">
    <citation type="journal article" date="2021" name="PeerJ">
        <title>Extensive microbial diversity within the chicken gut microbiome revealed by metagenomics and culture.</title>
        <authorList>
            <person name="Gilroy R."/>
            <person name="Ravi A."/>
            <person name="Getino M."/>
            <person name="Pursley I."/>
            <person name="Horton D.L."/>
            <person name="Alikhan N.F."/>
            <person name="Baker D."/>
            <person name="Gharbi K."/>
            <person name="Hall N."/>
            <person name="Watson M."/>
            <person name="Adriaenssens E.M."/>
            <person name="Foster-Nyarko E."/>
            <person name="Jarju S."/>
            <person name="Secka A."/>
            <person name="Antonio M."/>
            <person name="Oren A."/>
            <person name="Chaudhuri R.R."/>
            <person name="La Ragione R."/>
            <person name="Hildebrand F."/>
            <person name="Pallen M.J."/>
        </authorList>
    </citation>
    <scope>NUCLEOTIDE SEQUENCE</scope>
    <source>
        <strain evidence="1">CHK192-8294</strain>
    </source>
</reference>
<organism evidence="1 2">
    <name type="scientific">Candidatus Flavonifractor intestinigallinarum</name>
    <dbReference type="NCBI Taxonomy" id="2838586"/>
    <lineage>
        <taxon>Bacteria</taxon>
        <taxon>Bacillati</taxon>
        <taxon>Bacillota</taxon>
        <taxon>Clostridia</taxon>
        <taxon>Eubacteriales</taxon>
        <taxon>Oscillospiraceae</taxon>
        <taxon>Flavonifractor</taxon>
    </lineage>
</organism>
<evidence type="ECO:0008006" key="3">
    <source>
        <dbReference type="Google" id="ProtNLM"/>
    </source>
</evidence>
<comment type="caution">
    <text evidence="1">The sequence shown here is derived from an EMBL/GenBank/DDBJ whole genome shotgun (WGS) entry which is preliminary data.</text>
</comment>
<protein>
    <recommendedName>
        <fullName evidence="3">Bacterial repeat domain-containing protein</fullName>
    </recommendedName>
</protein>
<sequence>MTLEGENSVCFGAQTQISPAFEYRIEAVGGVSEEDATTVGSFPFTEEGQVDFSGMKYAHLYAKELSSPAIVNAADLNIPAGIVGDNYKKGHSVMIEGGTGPYTVSFSPQVKGLSIDAYNYLVYERPGEPVEAQTVTITVTDQYKMTGTATITVGAVEVPRYQVAVNSGQVLNGPGSYKEGDTVEIQSTPSAGTRFDH</sequence>
<accession>A0A9D2SCP5</accession>